<dbReference type="GO" id="GO:0005506">
    <property type="term" value="F:iron ion binding"/>
    <property type="evidence" value="ECO:0007669"/>
    <property type="project" value="InterPro"/>
</dbReference>
<comment type="similarity">
    <text evidence="4 14">Belongs to the cytochrome P450 family.</text>
</comment>
<keyword evidence="9 14" id="KW-0560">Oxidoreductase</keyword>
<reference evidence="16" key="2">
    <citation type="submission" date="2022-10" db="EMBL/GenBank/DDBJ databases">
        <authorList>
            <consortium name="ENA_rothamsted_submissions"/>
            <consortium name="culmorum"/>
            <person name="King R."/>
        </authorList>
    </citation>
    <scope>NUCLEOTIDE SEQUENCE</scope>
</reference>
<dbReference type="PANTHER" id="PTHR24292">
    <property type="entry name" value="CYTOCHROME P450"/>
    <property type="match status" value="1"/>
</dbReference>
<keyword evidence="10 13" id="KW-0408">Iron</keyword>
<evidence type="ECO:0000313" key="16">
    <source>
        <dbReference type="EMBL" id="CAG9809709.1"/>
    </source>
</evidence>
<evidence type="ECO:0000313" key="17">
    <source>
        <dbReference type="Proteomes" id="UP001153620"/>
    </source>
</evidence>
<dbReference type="PROSITE" id="PS00086">
    <property type="entry name" value="CYTOCHROME_P450"/>
    <property type="match status" value="1"/>
</dbReference>
<keyword evidence="15" id="KW-0812">Transmembrane</keyword>
<dbReference type="InterPro" id="IPR017972">
    <property type="entry name" value="Cyt_P450_CS"/>
</dbReference>
<dbReference type="PRINTS" id="PR00385">
    <property type="entry name" value="P450"/>
</dbReference>
<feature type="binding site" description="axial binding residue" evidence="13">
    <location>
        <position position="465"/>
    </location>
    <ligand>
        <name>heme</name>
        <dbReference type="ChEBI" id="CHEBI:30413"/>
    </ligand>
    <ligandPart>
        <name>Fe</name>
        <dbReference type="ChEBI" id="CHEBI:18248"/>
    </ligandPart>
</feature>
<name>A0A9N9S7J5_9DIPT</name>
<keyword evidence="7" id="KW-0256">Endoplasmic reticulum</keyword>
<dbReference type="GO" id="GO:0020037">
    <property type="term" value="F:heme binding"/>
    <property type="evidence" value="ECO:0007669"/>
    <property type="project" value="InterPro"/>
</dbReference>
<evidence type="ECO:0000256" key="13">
    <source>
        <dbReference type="PIRSR" id="PIRSR602401-1"/>
    </source>
</evidence>
<dbReference type="GO" id="GO:0004497">
    <property type="term" value="F:monooxygenase activity"/>
    <property type="evidence" value="ECO:0007669"/>
    <property type="project" value="UniProtKB-KW"/>
</dbReference>
<evidence type="ECO:0000256" key="3">
    <source>
        <dbReference type="ARBA" id="ARBA00004406"/>
    </source>
</evidence>
<organism evidence="16 17">
    <name type="scientific">Chironomus riparius</name>
    <dbReference type="NCBI Taxonomy" id="315576"/>
    <lineage>
        <taxon>Eukaryota</taxon>
        <taxon>Metazoa</taxon>
        <taxon>Ecdysozoa</taxon>
        <taxon>Arthropoda</taxon>
        <taxon>Hexapoda</taxon>
        <taxon>Insecta</taxon>
        <taxon>Pterygota</taxon>
        <taxon>Neoptera</taxon>
        <taxon>Endopterygota</taxon>
        <taxon>Diptera</taxon>
        <taxon>Nematocera</taxon>
        <taxon>Chironomoidea</taxon>
        <taxon>Chironomidae</taxon>
        <taxon>Chironominae</taxon>
        <taxon>Chironomus</taxon>
    </lineage>
</organism>
<comment type="subcellular location">
    <subcellularLocation>
        <location evidence="3">Endoplasmic reticulum membrane</location>
        <topology evidence="3">Peripheral membrane protein</topology>
    </subcellularLocation>
    <subcellularLocation>
        <location evidence="2">Microsome membrane</location>
        <topology evidence="2">Peripheral membrane protein</topology>
    </subcellularLocation>
</comment>
<evidence type="ECO:0000256" key="12">
    <source>
        <dbReference type="ARBA" id="ARBA00023136"/>
    </source>
</evidence>
<proteinExistence type="inferred from homology"/>
<evidence type="ECO:0008006" key="18">
    <source>
        <dbReference type="Google" id="ProtNLM"/>
    </source>
</evidence>
<evidence type="ECO:0000256" key="1">
    <source>
        <dbReference type="ARBA" id="ARBA00001971"/>
    </source>
</evidence>
<dbReference type="FunFam" id="1.10.630.10:FF:000042">
    <property type="entry name" value="Cytochrome P450"/>
    <property type="match status" value="1"/>
</dbReference>
<evidence type="ECO:0000256" key="11">
    <source>
        <dbReference type="ARBA" id="ARBA00023033"/>
    </source>
</evidence>
<reference evidence="16" key="1">
    <citation type="submission" date="2022-01" db="EMBL/GenBank/DDBJ databases">
        <authorList>
            <person name="King R."/>
        </authorList>
    </citation>
    <scope>NUCLEOTIDE SEQUENCE</scope>
</reference>
<evidence type="ECO:0000256" key="2">
    <source>
        <dbReference type="ARBA" id="ARBA00004174"/>
    </source>
</evidence>
<dbReference type="InterPro" id="IPR001128">
    <property type="entry name" value="Cyt_P450"/>
</dbReference>
<dbReference type="Pfam" id="PF00067">
    <property type="entry name" value="p450"/>
    <property type="match status" value="1"/>
</dbReference>
<evidence type="ECO:0000256" key="8">
    <source>
        <dbReference type="ARBA" id="ARBA00022848"/>
    </source>
</evidence>
<sequence>MNLYIIIGFIATIIYLVNKYFFSYWTKRNVFQVDPTFLVGNIGRLFTLKASMGDVFNDIYEKHKNKRFLGGYLLYKPMFIVHDPVLFQDVMIRDFTTFHDRPTPGDAAENFPLVGNLFNLRGQKWRDIRIKLSPTFTSGKLKAMFPIMRDCCKVLQDYTEKNIKNGNNTFDCKDLLARLTINNISSVAFGVENDCINEPDNIFRKMGLKMFEPSFRNGIINTLAFFTPDLFTKLKIDPFEADLSAFVYSLVNQTVEYREKNSVHRNDFMQLLIELKNKGYVTADKKDEDEVEWKEEANGDGKITKLTIDELAAQAFIFFGAGFETSSSTMSFCLFELARNQDVQRKVQEEIDRVMKTAGPEGITYDLINDMKYLDCCVDETLRKYPIVPVLFRISTKDYKVPNSDVVIEKDTPVFIPLMGMQRDPKIYENPLQFKPERFLNSSSGNPNISAGIVYAPFGDGPRNCIGARLGKLQSKLGLAMILQKFSFELKDKSLQYGELTFHPNSLVLSSLQSLTLNASLRS</sequence>
<dbReference type="AlphaFoldDB" id="A0A9N9S7J5"/>
<evidence type="ECO:0000256" key="4">
    <source>
        <dbReference type="ARBA" id="ARBA00010617"/>
    </source>
</evidence>
<keyword evidence="17" id="KW-1185">Reference proteome</keyword>
<dbReference type="PANTHER" id="PTHR24292:SF100">
    <property type="entry name" value="CYTOCHROME P450 6A16, ISOFORM B-RELATED"/>
    <property type="match status" value="1"/>
</dbReference>
<protein>
    <recommendedName>
        <fullName evidence="18">Cytochrome P450</fullName>
    </recommendedName>
</protein>
<dbReference type="GO" id="GO:0016705">
    <property type="term" value="F:oxidoreductase activity, acting on paired donors, with incorporation or reduction of molecular oxygen"/>
    <property type="evidence" value="ECO:0007669"/>
    <property type="project" value="InterPro"/>
</dbReference>
<dbReference type="InterPro" id="IPR050476">
    <property type="entry name" value="Insect_CytP450_Detox"/>
</dbReference>
<keyword evidence="11 14" id="KW-0503">Monooxygenase</keyword>
<evidence type="ECO:0000256" key="6">
    <source>
        <dbReference type="ARBA" id="ARBA00022723"/>
    </source>
</evidence>
<dbReference type="InterPro" id="IPR002401">
    <property type="entry name" value="Cyt_P450_E_grp-I"/>
</dbReference>
<dbReference type="PRINTS" id="PR00463">
    <property type="entry name" value="EP450I"/>
</dbReference>
<evidence type="ECO:0000256" key="5">
    <source>
        <dbReference type="ARBA" id="ARBA00022617"/>
    </source>
</evidence>
<accession>A0A9N9S7J5</accession>
<keyword evidence="8" id="KW-0492">Microsome</keyword>
<evidence type="ECO:0000256" key="14">
    <source>
        <dbReference type="RuleBase" id="RU000461"/>
    </source>
</evidence>
<keyword evidence="15" id="KW-1133">Transmembrane helix</keyword>
<dbReference type="SUPFAM" id="SSF48264">
    <property type="entry name" value="Cytochrome P450"/>
    <property type="match status" value="1"/>
</dbReference>
<evidence type="ECO:0000256" key="7">
    <source>
        <dbReference type="ARBA" id="ARBA00022824"/>
    </source>
</evidence>
<comment type="cofactor">
    <cofactor evidence="1 13">
        <name>heme</name>
        <dbReference type="ChEBI" id="CHEBI:30413"/>
    </cofactor>
</comment>
<dbReference type="EMBL" id="OU895879">
    <property type="protein sequence ID" value="CAG9809709.1"/>
    <property type="molecule type" value="Genomic_DNA"/>
</dbReference>
<keyword evidence="12 15" id="KW-0472">Membrane</keyword>
<evidence type="ECO:0000256" key="10">
    <source>
        <dbReference type="ARBA" id="ARBA00023004"/>
    </source>
</evidence>
<dbReference type="Proteomes" id="UP001153620">
    <property type="component" value="Chromosome 3"/>
</dbReference>
<keyword evidence="6 13" id="KW-0479">Metal-binding</keyword>
<keyword evidence="5 13" id="KW-0349">Heme</keyword>
<dbReference type="OrthoDB" id="2789670at2759"/>
<dbReference type="Gene3D" id="1.10.630.10">
    <property type="entry name" value="Cytochrome P450"/>
    <property type="match status" value="1"/>
</dbReference>
<evidence type="ECO:0000256" key="9">
    <source>
        <dbReference type="ARBA" id="ARBA00023002"/>
    </source>
</evidence>
<dbReference type="CDD" id="cd11056">
    <property type="entry name" value="CYP6-like"/>
    <property type="match status" value="1"/>
</dbReference>
<gene>
    <name evidence="16" type="ORF">CHIRRI_LOCUS12529</name>
</gene>
<dbReference type="GO" id="GO:0005789">
    <property type="term" value="C:endoplasmic reticulum membrane"/>
    <property type="evidence" value="ECO:0007669"/>
    <property type="project" value="UniProtKB-SubCell"/>
</dbReference>
<dbReference type="InterPro" id="IPR036396">
    <property type="entry name" value="Cyt_P450_sf"/>
</dbReference>
<feature type="transmembrane region" description="Helical" evidence="15">
    <location>
        <begin position="6"/>
        <end position="22"/>
    </location>
</feature>
<evidence type="ECO:0000256" key="15">
    <source>
        <dbReference type="SAM" id="Phobius"/>
    </source>
</evidence>